<keyword evidence="3" id="KW-1185">Reference proteome</keyword>
<sequence>MLLPAWCSSRRRGGGTLLVHSASTGGTSSAGPPPRTPPPAVHPPSLSSSLPPGLKTERHQHVPSGALALSGRKPGSRRKGRACVSQAPVMRCPQARRPPPVRGGGFTADPARLFQRQKESNTVTTTTSAGRTSATSGDAYPSRGARLGIRRHVPDTRVVAVRALRRREGEAPEARPAGADLSRVHAVRRKPGAAVDEKRAPL</sequence>
<feature type="compositionally biased region" description="Low complexity" evidence="1">
    <location>
        <begin position="120"/>
        <end position="137"/>
    </location>
</feature>
<feature type="region of interest" description="Disordered" evidence="1">
    <location>
        <begin position="118"/>
        <end position="144"/>
    </location>
</feature>
<feature type="compositionally biased region" description="Pro residues" evidence="1">
    <location>
        <begin position="31"/>
        <end position="42"/>
    </location>
</feature>
<feature type="compositionally biased region" description="Low complexity" evidence="1">
    <location>
        <begin position="43"/>
        <end position="54"/>
    </location>
</feature>
<reference evidence="2" key="1">
    <citation type="submission" date="2023-04" db="EMBL/GenBank/DDBJ databases">
        <authorList>
            <consortium name="ELIXIR-Norway"/>
        </authorList>
    </citation>
    <scope>NUCLEOTIDE SEQUENCE [LARGE SCALE GENOMIC DNA]</scope>
</reference>
<proteinExistence type="predicted"/>
<evidence type="ECO:0000256" key="1">
    <source>
        <dbReference type="SAM" id="MobiDB-lite"/>
    </source>
</evidence>
<feature type="region of interest" description="Disordered" evidence="1">
    <location>
        <begin position="1"/>
        <end position="85"/>
    </location>
</feature>
<name>A0ABN8ZH07_RANTA</name>
<protein>
    <submittedName>
        <fullName evidence="2">Uncharacterized protein</fullName>
    </submittedName>
</protein>
<gene>
    <name evidence="2" type="ORF">MRATA1EN1_LOCUS20443</name>
</gene>
<accession>A0ABN8ZH07</accession>
<dbReference type="EMBL" id="OX459966">
    <property type="protein sequence ID" value="CAI9171481.1"/>
    <property type="molecule type" value="Genomic_DNA"/>
</dbReference>
<evidence type="ECO:0000313" key="2">
    <source>
        <dbReference type="EMBL" id="CAI9171481.1"/>
    </source>
</evidence>
<evidence type="ECO:0000313" key="3">
    <source>
        <dbReference type="Proteomes" id="UP001176941"/>
    </source>
</evidence>
<organism evidence="2 3">
    <name type="scientific">Rangifer tarandus platyrhynchus</name>
    <name type="common">Svalbard reindeer</name>
    <dbReference type="NCBI Taxonomy" id="3082113"/>
    <lineage>
        <taxon>Eukaryota</taxon>
        <taxon>Metazoa</taxon>
        <taxon>Chordata</taxon>
        <taxon>Craniata</taxon>
        <taxon>Vertebrata</taxon>
        <taxon>Euteleostomi</taxon>
        <taxon>Mammalia</taxon>
        <taxon>Eutheria</taxon>
        <taxon>Laurasiatheria</taxon>
        <taxon>Artiodactyla</taxon>
        <taxon>Ruminantia</taxon>
        <taxon>Pecora</taxon>
        <taxon>Cervidae</taxon>
        <taxon>Odocoileinae</taxon>
        <taxon>Rangifer</taxon>
    </lineage>
</organism>
<feature type="compositionally biased region" description="Low complexity" evidence="1">
    <location>
        <begin position="21"/>
        <end position="30"/>
    </location>
</feature>
<dbReference type="Proteomes" id="UP001176941">
    <property type="component" value="Chromosome 30"/>
</dbReference>
<feature type="region of interest" description="Disordered" evidence="1">
    <location>
        <begin position="165"/>
        <end position="202"/>
    </location>
</feature>